<accession>A0A081CQE7</accession>
<proteinExistence type="predicted"/>
<sequence>MTSENRFSNVTQHLVVENAPLGTSDQNGCTFIGDFTAAVFKALETYAIEYSLQVRDLLRRQLRPHALKSDI</sequence>
<gene>
    <name evidence="1" type="ORF">RRU01S_03_00600</name>
</gene>
<comment type="caution">
    <text evidence="1">The sequence shown here is derived from an EMBL/GenBank/DDBJ whole genome shotgun (WGS) entry which is preliminary data.</text>
</comment>
<organism evidence="1 2">
    <name type="scientific">Agrobacterium rubi TR3 = NBRC 13261</name>
    <dbReference type="NCBI Taxonomy" id="1368415"/>
    <lineage>
        <taxon>Bacteria</taxon>
        <taxon>Pseudomonadati</taxon>
        <taxon>Pseudomonadota</taxon>
        <taxon>Alphaproteobacteria</taxon>
        <taxon>Hyphomicrobiales</taxon>
        <taxon>Rhizobiaceae</taxon>
        <taxon>Rhizobium/Agrobacterium group</taxon>
        <taxon>Agrobacterium</taxon>
    </lineage>
</organism>
<dbReference type="RefSeq" id="WP_045228500.1">
    <property type="nucleotide sequence ID" value="NZ_BBJU01000003.1"/>
</dbReference>
<dbReference type="Proteomes" id="UP000028701">
    <property type="component" value="Unassembled WGS sequence"/>
</dbReference>
<evidence type="ECO:0000313" key="1">
    <source>
        <dbReference type="EMBL" id="GAK68893.1"/>
    </source>
</evidence>
<evidence type="ECO:0000313" key="2">
    <source>
        <dbReference type="Proteomes" id="UP000028701"/>
    </source>
</evidence>
<reference evidence="1 2" key="1">
    <citation type="submission" date="2014-08" db="EMBL/GenBank/DDBJ databases">
        <title>Whole genome shotgun sequence of Rhizobium rubi NBRC 13261.</title>
        <authorList>
            <person name="Katano-Makiyama Y."/>
            <person name="Hosoyama A."/>
            <person name="Hashimoto M."/>
            <person name="Hosoyama Y."/>
            <person name="Noguchi M."/>
            <person name="Tsuchikane K."/>
            <person name="Uohara A."/>
            <person name="Ohji S."/>
            <person name="Ichikawa N."/>
            <person name="Kimura A."/>
            <person name="Yamazoe A."/>
            <person name="Fujita N."/>
        </authorList>
    </citation>
    <scope>NUCLEOTIDE SEQUENCE [LARGE SCALE GENOMIC DNA]</scope>
    <source>
        <strain evidence="1 2">NBRC 13261</strain>
    </source>
</reference>
<name>A0A081CQE7_9HYPH</name>
<dbReference type="AlphaFoldDB" id="A0A081CQE7"/>
<protein>
    <submittedName>
        <fullName evidence="1">Uncharacterized protein</fullName>
    </submittedName>
</protein>
<dbReference type="EMBL" id="BBJU01000003">
    <property type="protein sequence ID" value="GAK68893.1"/>
    <property type="molecule type" value="Genomic_DNA"/>
</dbReference>